<dbReference type="InterPro" id="IPR046953">
    <property type="entry name" value="Spore_GerAC-like_C"/>
</dbReference>
<dbReference type="Pfam" id="PF25198">
    <property type="entry name" value="Spore_GerAC_N"/>
    <property type="match status" value="1"/>
</dbReference>
<gene>
    <name evidence="10" type="ORF">I6U51_22365</name>
</gene>
<dbReference type="Pfam" id="PF05504">
    <property type="entry name" value="Spore_GerAC"/>
    <property type="match status" value="1"/>
</dbReference>
<keyword evidence="4" id="KW-0732">Signal</keyword>
<feature type="domain" description="Spore germination GerAC-like C-terminal" evidence="8">
    <location>
        <begin position="213"/>
        <end position="379"/>
    </location>
</feature>
<proteinExistence type="inferred from homology"/>
<reference evidence="10" key="1">
    <citation type="submission" date="2020-12" db="EMBL/GenBank/DDBJ databases">
        <title>Clostridium thailandense sp. nov., a novel acetogenic bacterium isolated from peat land soil in Thailand.</title>
        <authorList>
            <person name="Chaikitkaew S."/>
            <person name="Birkeland N.K."/>
        </authorList>
    </citation>
    <scope>NUCLEOTIDE SEQUENCE</scope>
    <source>
        <strain evidence="10">DSM 17425</strain>
    </source>
</reference>
<evidence type="ECO:0000259" key="9">
    <source>
        <dbReference type="Pfam" id="PF25198"/>
    </source>
</evidence>
<keyword evidence="6" id="KW-0564">Palmitate</keyword>
<keyword evidence="5" id="KW-0472">Membrane</keyword>
<dbReference type="InterPro" id="IPR057336">
    <property type="entry name" value="GerAC_N"/>
</dbReference>
<evidence type="ECO:0000256" key="5">
    <source>
        <dbReference type="ARBA" id="ARBA00023136"/>
    </source>
</evidence>
<accession>A0A934HVL8</accession>
<organism evidence="10 11">
    <name type="scientific">Clostridium aciditolerans</name>
    <dbReference type="NCBI Taxonomy" id="339861"/>
    <lineage>
        <taxon>Bacteria</taxon>
        <taxon>Bacillati</taxon>
        <taxon>Bacillota</taxon>
        <taxon>Clostridia</taxon>
        <taxon>Eubacteriales</taxon>
        <taxon>Clostridiaceae</taxon>
        <taxon>Clostridium</taxon>
    </lineage>
</organism>
<evidence type="ECO:0000256" key="6">
    <source>
        <dbReference type="ARBA" id="ARBA00023139"/>
    </source>
</evidence>
<evidence type="ECO:0000256" key="1">
    <source>
        <dbReference type="ARBA" id="ARBA00004635"/>
    </source>
</evidence>
<dbReference type="NCBIfam" id="TIGR02887">
    <property type="entry name" value="spore_ger_x_C"/>
    <property type="match status" value="1"/>
</dbReference>
<dbReference type="RefSeq" id="WP_211144769.1">
    <property type="nucleotide sequence ID" value="NZ_JAEEGB010000044.1"/>
</dbReference>
<dbReference type="PROSITE" id="PS51257">
    <property type="entry name" value="PROKAR_LIPOPROTEIN"/>
    <property type="match status" value="1"/>
</dbReference>
<protein>
    <submittedName>
        <fullName evidence="10">Ger(X)C family spore germination protein</fullName>
    </submittedName>
</protein>
<dbReference type="InterPro" id="IPR008844">
    <property type="entry name" value="Spore_GerAC-like"/>
</dbReference>
<dbReference type="AlphaFoldDB" id="A0A934HVL8"/>
<evidence type="ECO:0000256" key="2">
    <source>
        <dbReference type="ARBA" id="ARBA00007886"/>
    </source>
</evidence>
<dbReference type="EMBL" id="JAEEGB010000044">
    <property type="protein sequence ID" value="MBI6875421.1"/>
    <property type="molecule type" value="Genomic_DNA"/>
</dbReference>
<keyword evidence="7" id="KW-0449">Lipoprotein</keyword>
<comment type="similarity">
    <text evidence="2">Belongs to the GerABKC lipoprotein family.</text>
</comment>
<dbReference type="PANTHER" id="PTHR35789:SF1">
    <property type="entry name" value="SPORE GERMINATION PROTEIN B3"/>
    <property type="match status" value="1"/>
</dbReference>
<dbReference type="Proteomes" id="UP000622687">
    <property type="component" value="Unassembled WGS sequence"/>
</dbReference>
<evidence type="ECO:0000256" key="3">
    <source>
        <dbReference type="ARBA" id="ARBA00022544"/>
    </source>
</evidence>
<dbReference type="Gene3D" id="3.30.300.210">
    <property type="entry name" value="Nutrient germinant receptor protein C, domain 3"/>
    <property type="match status" value="1"/>
</dbReference>
<name>A0A934HVL8_9CLOT</name>
<comment type="caution">
    <text evidence="10">The sequence shown here is derived from an EMBL/GenBank/DDBJ whole genome shotgun (WGS) entry which is preliminary data.</text>
</comment>
<dbReference type="GO" id="GO:0016020">
    <property type="term" value="C:membrane"/>
    <property type="evidence" value="ECO:0007669"/>
    <property type="project" value="UniProtKB-SubCell"/>
</dbReference>
<feature type="domain" description="Spore germination protein N-terminal" evidence="9">
    <location>
        <begin position="23"/>
        <end position="199"/>
    </location>
</feature>
<evidence type="ECO:0000256" key="7">
    <source>
        <dbReference type="ARBA" id="ARBA00023288"/>
    </source>
</evidence>
<evidence type="ECO:0000313" key="10">
    <source>
        <dbReference type="EMBL" id="MBI6875421.1"/>
    </source>
</evidence>
<dbReference type="InterPro" id="IPR038501">
    <property type="entry name" value="Spore_GerAC_C_sf"/>
</dbReference>
<evidence type="ECO:0000313" key="11">
    <source>
        <dbReference type="Proteomes" id="UP000622687"/>
    </source>
</evidence>
<dbReference type="PANTHER" id="PTHR35789">
    <property type="entry name" value="SPORE GERMINATION PROTEIN B3"/>
    <property type="match status" value="1"/>
</dbReference>
<keyword evidence="3" id="KW-0309">Germination</keyword>
<comment type="subcellular location">
    <subcellularLocation>
        <location evidence="1">Membrane</location>
        <topology evidence="1">Lipid-anchor</topology>
    </subcellularLocation>
</comment>
<dbReference type="GO" id="GO:0009847">
    <property type="term" value="P:spore germination"/>
    <property type="evidence" value="ECO:0007669"/>
    <property type="project" value="InterPro"/>
</dbReference>
<sequence length="387" mass="43285">MKKKFIFIIVLILSIISLTGCWDSVELNQREIVTAIGVDKGDEKNNIIVTFQSIIPERASTPLRPASEKSNIHVVSVTAKSITDSLVKYNKRTSKTPEFQHNRIYVIGEDLAREGLNSFIDGIFRTYDFRSRGWILVCKGKASDILHKKVEATSISADYIVNLITISNHVATVPTETLHTFLMKLSSKTTSPVVTQIEIEDPKEGSAADIGYNGCGVFKKDKLVGWLNMNETRGLLWITNEIGKGVLLSGYPGTASENISEQIVRSKVKINPKMINGKIMISLDIWEEGEVRENDKGVDINSPESIKALEDGFAAEIKKEVKESLQKIQKEYKTDIVGFGSKIHKKFPSEWKNIESKWDEVFPEIEVEVNVEVKLSNTGKIINSITP</sequence>
<evidence type="ECO:0000256" key="4">
    <source>
        <dbReference type="ARBA" id="ARBA00022729"/>
    </source>
</evidence>
<keyword evidence="11" id="KW-1185">Reference proteome</keyword>
<evidence type="ECO:0000259" key="8">
    <source>
        <dbReference type="Pfam" id="PF05504"/>
    </source>
</evidence>